<dbReference type="InterPro" id="IPR049427">
    <property type="entry name" value="Acyl-ACP_TE_C"/>
</dbReference>
<proteinExistence type="inferred from homology"/>
<dbReference type="STRING" id="762486.SAMN05444411_110135"/>
<dbReference type="Proteomes" id="UP000199595">
    <property type="component" value="Unassembled WGS sequence"/>
</dbReference>
<evidence type="ECO:0000256" key="4">
    <source>
        <dbReference type="ARBA" id="ARBA00022832"/>
    </source>
</evidence>
<dbReference type="GO" id="GO:0000036">
    <property type="term" value="F:acyl carrier activity"/>
    <property type="evidence" value="ECO:0007669"/>
    <property type="project" value="TreeGrafter"/>
</dbReference>
<evidence type="ECO:0000256" key="3">
    <source>
        <dbReference type="ARBA" id="ARBA00022801"/>
    </source>
</evidence>
<dbReference type="PANTHER" id="PTHR31727">
    <property type="entry name" value="OLEOYL-ACYL CARRIER PROTEIN THIOESTERASE 1, CHLOROPLASTIC"/>
    <property type="match status" value="1"/>
</dbReference>
<dbReference type="InterPro" id="IPR029069">
    <property type="entry name" value="HotDog_dom_sf"/>
</dbReference>
<organism evidence="10 11">
    <name type="scientific">Lutibacter oricola</name>
    <dbReference type="NCBI Taxonomy" id="762486"/>
    <lineage>
        <taxon>Bacteria</taxon>
        <taxon>Pseudomonadati</taxon>
        <taxon>Bacteroidota</taxon>
        <taxon>Flavobacteriia</taxon>
        <taxon>Flavobacteriales</taxon>
        <taxon>Flavobacteriaceae</taxon>
        <taxon>Lutibacter</taxon>
    </lineage>
</organism>
<dbReference type="Pfam" id="PF01643">
    <property type="entry name" value="Acyl-ACP_TE"/>
    <property type="match status" value="1"/>
</dbReference>
<gene>
    <name evidence="10" type="ORF">SAMN05444411_110135</name>
</gene>
<keyword evidence="7" id="KW-0275">Fatty acid biosynthesis</keyword>
<evidence type="ECO:0000256" key="7">
    <source>
        <dbReference type="ARBA" id="ARBA00023160"/>
    </source>
</evidence>
<dbReference type="PANTHER" id="PTHR31727:SF6">
    <property type="entry name" value="OLEOYL-ACYL CARRIER PROTEIN THIOESTERASE 1, CHLOROPLASTIC"/>
    <property type="match status" value="1"/>
</dbReference>
<evidence type="ECO:0000256" key="1">
    <source>
        <dbReference type="ARBA" id="ARBA00006500"/>
    </source>
</evidence>
<keyword evidence="4" id="KW-0276">Fatty acid metabolism</keyword>
<keyword evidence="5" id="KW-0809">Transit peptide</keyword>
<protein>
    <submittedName>
        <fullName evidence="10">Acyl-ACP thioesterase</fullName>
    </submittedName>
</protein>
<evidence type="ECO:0000313" key="11">
    <source>
        <dbReference type="Proteomes" id="UP000199595"/>
    </source>
</evidence>
<evidence type="ECO:0000259" key="9">
    <source>
        <dbReference type="Pfam" id="PF20791"/>
    </source>
</evidence>
<feature type="domain" description="Acyl-ACP thioesterase-like C-terminal" evidence="9">
    <location>
        <begin position="155"/>
        <end position="223"/>
    </location>
</feature>
<evidence type="ECO:0000313" key="10">
    <source>
        <dbReference type="EMBL" id="SDX86363.1"/>
    </source>
</evidence>
<dbReference type="Pfam" id="PF20791">
    <property type="entry name" value="Acyl-ACP_TE_C"/>
    <property type="match status" value="1"/>
</dbReference>
<dbReference type="AlphaFoldDB" id="A0A1H3F5R5"/>
<feature type="domain" description="Acyl-ACP thioesterase N-terminal hotdog" evidence="8">
    <location>
        <begin position="7"/>
        <end position="127"/>
    </location>
</feature>
<keyword evidence="2" id="KW-0444">Lipid biosynthesis</keyword>
<dbReference type="EMBL" id="FNNJ01000010">
    <property type="protein sequence ID" value="SDX86363.1"/>
    <property type="molecule type" value="Genomic_DNA"/>
</dbReference>
<dbReference type="GO" id="GO:0016297">
    <property type="term" value="F:fatty acyl-[ACP] hydrolase activity"/>
    <property type="evidence" value="ECO:0007669"/>
    <property type="project" value="InterPro"/>
</dbReference>
<dbReference type="InterPro" id="IPR045023">
    <property type="entry name" value="FATA/B"/>
</dbReference>
<dbReference type="CDD" id="cd00586">
    <property type="entry name" value="4HBT"/>
    <property type="match status" value="1"/>
</dbReference>
<sequence>MNSLNTIYTKTYKINSIQININQKLGLFGLLGFLQDTAAEHAYELGFGYQKMIETGTFWVLTRQFLKMNKWPLWHDTITIKTWTLPVQGFYAIREFEIYNNNIKIGECSTTWMILDTKTRKPKEINEIKSYFAPRKDFNLGFTASKINVAEDLELQKTIEVKISDLDPNNHVNNIKYAQWALDLIPFKYHKTHTIKEYEINFLSETFLEDNINCFSNKNSMTNTEDLLFYGKNNKTDKKVFIIRIKA</sequence>
<dbReference type="InterPro" id="IPR002864">
    <property type="entry name" value="Acyl-ACP_thioesterase_NHD"/>
</dbReference>
<keyword evidence="6" id="KW-0443">Lipid metabolism</keyword>
<keyword evidence="11" id="KW-1185">Reference proteome</keyword>
<evidence type="ECO:0000256" key="6">
    <source>
        <dbReference type="ARBA" id="ARBA00023098"/>
    </source>
</evidence>
<evidence type="ECO:0000256" key="2">
    <source>
        <dbReference type="ARBA" id="ARBA00022516"/>
    </source>
</evidence>
<evidence type="ECO:0000256" key="5">
    <source>
        <dbReference type="ARBA" id="ARBA00022946"/>
    </source>
</evidence>
<accession>A0A1H3F5R5</accession>
<dbReference type="SUPFAM" id="SSF54637">
    <property type="entry name" value="Thioesterase/thiol ester dehydrase-isomerase"/>
    <property type="match status" value="2"/>
</dbReference>
<dbReference type="Gene3D" id="3.10.129.10">
    <property type="entry name" value="Hotdog Thioesterase"/>
    <property type="match status" value="2"/>
</dbReference>
<evidence type="ECO:0000259" key="8">
    <source>
        <dbReference type="Pfam" id="PF01643"/>
    </source>
</evidence>
<comment type="similarity">
    <text evidence="1">Belongs to the acyl-ACP thioesterase family.</text>
</comment>
<reference evidence="10 11" key="1">
    <citation type="submission" date="2016-10" db="EMBL/GenBank/DDBJ databases">
        <authorList>
            <person name="de Groot N.N."/>
        </authorList>
    </citation>
    <scope>NUCLEOTIDE SEQUENCE [LARGE SCALE GENOMIC DNA]</scope>
    <source>
        <strain evidence="10 11">DSM 24956</strain>
    </source>
</reference>
<dbReference type="OrthoDB" id="9801517at2"/>
<name>A0A1H3F5R5_9FLAO</name>
<dbReference type="RefSeq" id="WP_090125428.1">
    <property type="nucleotide sequence ID" value="NZ_FNNJ01000010.1"/>
</dbReference>
<keyword evidence="3" id="KW-0378">Hydrolase</keyword>